<dbReference type="PANTHER" id="PTHR21512:SF5">
    <property type="entry name" value="TRAFFICKING PROTEIN PARTICLE COMPLEX SUBUNIT 9"/>
    <property type="match status" value="1"/>
</dbReference>
<reference evidence="1" key="1">
    <citation type="submission" date="2021-09" db="EMBL/GenBank/DDBJ databases">
        <title>The genome of Mauremys mutica provides insights into the evolution of semi-aquatic lifestyle.</title>
        <authorList>
            <person name="Gong S."/>
            <person name="Gao Y."/>
        </authorList>
    </citation>
    <scope>NUCLEOTIDE SEQUENCE</scope>
    <source>
        <strain evidence="1">MM-2020</strain>
        <tissue evidence="1">Muscle</tissue>
    </source>
</reference>
<protein>
    <submittedName>
        <fullName evidence="1">Uncharacterized protein</fullName>
    </submittedName>
</protein>
<organism evidence="1 2">
    <name type="scientific">Mauremys mutica</name>
    <name type="common">yellowpond turtle</name>
    <dbReference type="NCBI Taxonomy" id="74926"/>
    <lineage>
        <taxon>Eukaryota</taxon>
        <taxon>Metazoa</taxon>
        <taxon>Chordata</taxon>
        <taxon>Craniata</taxon>
        <taxon>Vertebrata</taxon>
        <taxon>Euteleostomi</taxon>
        <taxon>Archelosauria</taxon>
        <taxon>Testudinata</taxon>
        <taxon>Testudines</taxon>
        <taxon>Cryptodira</taxon>
        <taxon>Durocryptodira</taxon>
        <taxon>Testudinoidea</taxon>
        <taxon>Geoemydidae</taxon>
        <taxon>Geoemydinae</taxon>
        <taxon>Mauremys</taxon>
    </lineage>
</organism>
<sequence length="267" mass="28575">GLLTAGVEFESLPAAFSLPAESGLYPVTLVGVPQTTGQITINGYHTSVFGVFSDCLLDNLPGLKTNGCAVEVIPALPRLQISTSLPRSAHTLQPSSGDISTSVSVQLYNGETQQLIIKLENIGTEPLEKLEVTAKTVNSKDGISISGLPLSSPFRQIVKPRVDSKPINPTESGKVGDFSHVKTLEAILNFKYSGGPGHADGYYRNLSLGLHVEVEPSVFFTHVSTLPATSTRQCHLLLDVFNSTEHELTVSAKNNEDLVLHAGECQR</sequence>
<dbReference type="PANTHER" id="PTHR21512">
    <property type="entry name" value="TRAFFICKING PROTEIN PARTICLE COMPLEX SUBUNIT 9"/>
    <property type="match status" value="1"/>
</dbReference>
<dbReference type="Pfam" id="PF26280">
    <property type="entry name" value="Ig_TRAPPC9-Trs120_2nd"/>
    <property type="match status" value="1"/>
</dbReference>
<accession>A0A9D4B2U3</accession>
<evidence type="ECO:0000313" key="1">
    <source>
        <dbReference type="EMBL" id="KAH1178215.1"/>
    </source>
</evidence>
<proteinExistence type="predicted"/>
<gene>
    <name evidence="1" type="ORF">KIL84_011917</name>
</gene>
<evidence type="ECO:0000313" key="2">
    <source>
        <dbReference type="Proteomes" id="UP000827986"/>
    </source>
</evidence>
<dbReference type="InterPro" id="IPR013935">
    <property type="entry name" value="Trs120_TRAPPC9"/>
</dbReference>
<feature type="non-terminal residue" evidence="1">
    <location>
        <position position="267"/>
    </location>
</feature>
<dbReference type="EMBL" id="JAHDVG010000474">
    <property type="protein sequence ID" value="KAH1178215.1"/>
    <property type="molecule type" value="Genomic_DNA"/>
</dbReference>
<dbReference type="AlphaFoldDB" id="A0A9D4B2U3"/>
<dbReference type="Proteomes" id="UP000827986">
    <property type="component" value="Unassembled WGS sequence"/>
</dbReference>
<dbReference type="GO" id="GO:0005802">
    <property type="term" value="C:trans-Golgi network"/>
    <property type="evidence" value="ECO:0007669"/>
    <property type="project" value="TreeGrafter"/>
</dbReference>
<name>A0A9D4B2U3_9SAUR</name>
<comment type="caution">
    <text evidence="1">The sequence shown here is derived from an EMBL/GenBank/DDBJ whole genome shotgun (WGS) entry which is preliminary data.</text>
</comment>
<keyword evidence="2" id="KW-1185">Reference proteome</keyword>
<feature type="non-terminal residue" evidence="1">
    <location>
        <position position="1"/>
    </location>
</feature>